<dbReference type="Proteomes" id="UP000326759">
    <property type="component" value="Unassembled WGS sequence"/>
</dbReference>
<gene>
    <name evidence="8" type="ORF">Anas_12375</name>
</gene>
<comment type="caution">
    <text evidence="8">The sequence shown here is derived from an EMBL/GenBank/DDBJ whole genome shotgun (WGS) entry which is preliminary data.</text>
</comment>
<feature type="transmembrane region" description="Helical" evidence="7">
    <location>
        <begin position="477"/>
        <end position="499"/>
    </location>
</feature>
<dbReference type="PANTHER" id="PTHR12385:SF14">
    <property type="entry name" value="CHOLINE TRANSPORTER-LIKE 2"/>
    <property type="match status" value="1"/>
</dbReference>
<comment type="function">
    <text evidence="7">Choline transporter.</text>
</comment>
<dbReference type="PANTHER" id="PTHR12385">
    <property type="entry name" value="CHOLINE TRANSPORTER-LIKE (SLC FAMILY 44)"/>
    <property type="match status" value="1"/>
</dbReference>
<feature type="transmembrane region" description="Helical" evidence="7">
    <location>
        <begin position="578"/>
        <end position="601"/>
    </location>
</feature>
<evidence type="ECO:0000313" key="8">
    <source>
        <dbReference type="EMBL" id="KAB7504065.1"/>
    </source>
</evidence>
<dbReference type="OrthoDB" id="420519at2759"/>
<dbReference type="GO" id="GO:0022857">
    <property type="term" value="F:transmembrane transporter activity"/>
    <property type="evidence" value="ECO:0007669"/>
    <property type="project" value="UniProtKB-UniRule"/>
</dbReference>
<dbReference type="GO" id="GO:0005886">
    <property type="term" value="C:plasma membrane"/>
    <property type="evidence" value="ECO:0007669"/>
    <property type="project" value="UniProtKB-SubCell"/>
</dbReference>
<feature type="transmembrane region" description="Helical" evidence="7">
    <location>
        <begin position="20"/>
        <end position="43"/>
    </location>
</feature>
<evidence type="ECO:0000256" key="3">
    <source>
        <dbReference type="ARBA" id="ARBA00022692"/>
    </source>
</evidence>
<evidence type="ECO:0000256" key="2">
    <source>
        <dbReference type="ARBA" id="ARBA00007168"/>
    </source>
</evidence>
<accession>A0A5N5TFZ4</accession>
<feature type="transmembrane region" description="Helical" evidence="7">
    <location>
        <begin position="613"/>
        <end position="635"/>
    </location>
</feature>
<comment type="similarity">
    <text evidence="2 7">Belongs to the CTL (choline transporter-like) family.</text>
</comment>
<keyword evidence="3 7" id="KW-0812">Transmembrane</keyword>
<organism evidence="8 9">
    <name type="scientific">Armadillidium nasatum</name>
    <dbReference type="NCBI Taxonomy" id="96803"/>
    <lineage>
        <taxon>Eukaryota</taxon>
        <taxon>Metazoa</taxon>
        <taxon>Ecdysozoa</taxon>
        <taxon>Arthropoda</taxon>
        <taxon>Crustacea</taxon>
        <taxon>Multicrustacea</taxon>
        <taxon>Malacostraca</taxon>
        <taxon>Eumalacostraca</taxon>
        <taxon>Peracarida</taxon>
        <taxon>Isopoda</taxon>
        <taxon>Oniscidea</taxon>
        <taxon>Crinocheta</taxon>
        <taxon>Armadillidiidae</taxon>
        <taxon>Armadillidium</taxon>
    </lineage>
</organism>
<evidence type="ECO:0000313" key="9">
    <source>
        <dbReference type="Proteomes" id="UP000326759"/>
    </source>
</evidence>
<reference evidence="8 9" key="1">
    <citation type="journal article" date="2019" name="PLoS Biol.">
        <title>Sex chromosomes control vertical transmission of feminizing Wolbachia symbionts in an isopod.</title>
        <authorList>
            <person name="Becking T."/>
            <person name="Chebbi M.A."/>
            <person name="Giraud I."/>
            <person name="Moumen B."/>
            <person name="Laverre T."/>
            <person name="Caubet Y."/>
            <person name="Peccoud J."/>
            <person name="Gilbert C."/>
            <person name="Cordaux R."/>
        </authorList>
    </citation>
    <scope>NUCLEOTIDE SEQUENCE [LARGE SCALE GENOMIC DNA]</scope>
    <source>
        <strain evidence="8">ANa2</strain>
        <tissue evidence="8">Whole body excluding digestive tract and cuticle</tissue>
    </source>
</reference>
<evidence type="ECO:0000256" key="7">
    <source>
        <dbReference type="RuleBase" id="RU368066"/>
    </source>
</evidence>
<sequence length="681" mass="77434">MATNKVDPLFVPRSDLAQDIICLILFILFLIGWAIIAALAVTYGDPGRLINPTDSIGQVCGRDLAVRNKPYLFFFDLTRCASPKVPFTGCPTPQICVEHCPTENWFYLPGSSNDKSKLYCKEGVNKSKPISDLILTQGLCWLIMFTVRALLDSIVWQSQNLSNEEKFDIVTDGLKYVARFVRFQEMSKGLHAEVKLKKFIKFLPGKDLLKSVFVGRCIPKVNINVTVVNKDGVTLKLPDGSEISSDQIFKSMNMYGEFLKARKAKNHIEEDKMMTQSEKEFVKTFSSVSDVQTTWLVFFIITVSLFIICLFILIFLRKRVKLAIALINEASKALGHMMSAVFFPLLPYLMHIVLLLIFCVIAVLIASAGKPIYRVVCNGDCSCSSLPENSTCSPTSFSTNCTKNEAICQFISYDVPSYMSKLHIYNVFAVIWTMLFVSAFCEYVLAGAFASYYWSFNKPADIPATPVIRSLWRTCRYHLGTIAFGSLIIAIVRFIRLIFEYIDHKIKKYADNFVVKMISCCFRCCLWCLEKFLKFINRNAYIYSAIYGTNFCTSARKAFSLLMRNIIRVVVLDKVTDFLLLIGKLVVTGTMALLSFGFFSGEIIDLRGHLPPMNYYLTPVIIITIATFFIASAFFDVYNMAVDTLFYCFLEDSERNDGSREKPYYMSKELKKILHKKNKDE</sequence>
<dbReference type="EMBL" id="SEYY01003836">
    <property type="protein sequence ID" value="KAB7504065.1"/>
    <property type="molecule type" value="Genomic_DNA"/>
</dbReference>
<keyword evidence="6" id="KW-0325">Glycoprotein</keyword>
<comment type="subcellular location">
    <subcellularLocation>
        <location evidence="7">Cell membrane</location>
        <topology evidence="7">Multi-pass membrane protein</topology>
    </subcellularLocation>
    <subcellularLocation>
        <location evidence="1">Membrane</location>
        <topology evidence="1">Multi-pass membrane protein</topology>
    </subcellularLocation>
</comment>
<evidence type="ECO:0000256" key="4">
    <source>
        <dbReference type="ARBA" id="ARBA00022989"/>
    </source>
</evidence>
<protein>
    <recommendedName>
        <fullName evidence="7">Choline transporter-like protein</fullName>
    </recommendedName>
</protein>
<keyword evidence="4 7" id="KW-1133">Transmembrane helix</keyword>
<feature type="transmembrane region" description="Helical" evidence="7">
    <location>
        <begin position="348"/>
        <end position="366"/>
    </location>
</feature>
<name>A0A5N5TFZ4_9CRUS</name>
<evidence type="ECO:0000256" key="6">
    <source>
        <dbReference type="ARBA" id="ARBA00023180"/>
    </source>
</evidence>
<feature type="transmembrane region" description="Helical" evidence="7">
    <location>
        <begin position="427"/>
        <end position="454"/>
    </location>
</feature>
<dbReference type="InterPro" id="IPR007603">
    <property type="entry name" value="Choline_transptr-like"/>
</dbReference>
<proteinExistence type="inferred from homology"/>
<evidence type="ECO:0000256" key="5">
    <source>
        <dbReference type="ARBA" id="ARBA00023136"/>
    </source>
</evidence>
<evidence type="ECO:0000256" key="1">
    <source>
        <dbReference type="ARBA" id="ARBA00004141"/>
    </source>
</evidence>
<keyword evidence="9" id="KW-1185">Reference proteome</keyword>
<feature type="transmembrane region" description="Helical" evidence="7">
    <location>
        <begin position="295"/>
        <end position="316"/>
    </location>
</feature>
<dbReference type="Pfam" id="PF04515">
    <property type="entry name" value="Choline_transpo"/>
    <property type="match status" value="1"/>
</dbReference>
<keyword evidence="5 7" id="KW-0472">Membrane</keyword>
<dbReference type="AlphaFoldDB" id="A0A5N5TFZ4"/>